<organism evidence="1">
    <name type="scientific">mine drainage metagenome</name>
    <dbReference type="NCBI Taxonomy" id="410659"/>
    <lineage>
        <taxon>unclassified sequences</taxon>
        <taxon>metagenomes</taxon>
        <taxon>ecological metagenomes</taxon>
    </lineage>
</organism>
<evidence type="ECO:0000313" key="1">
    <source>
        <dbReference type="EMBL" id="OIQ79602.1"/>
    </source>
</evidence>
<evidence type="ECO:0008006" key="2">
    <source>
        <dbReference type="Google" id="ProtNLM"/>
    </source>
</evidence>
<dbReference type="AlphaFoldDB" id="A0A1J5Q8U1"/>
<dbReference type="SUPFAM" id="SSF46955">
    <property type="entry name" value="Putative DNA-binding domain"/>
    <property type="match status" value="1"/>
</dbReference>
<name>A0A1J5Q8U1_9ZZZZ</name>
<proteinExistence type="predicted"/>
<dbReference type="InterPro" id="IPR009061">
    <property type="entry name" value="DNA-bd_dom_put_sf"/>
</dbReference>
<accession>A0A1J5Q8U1</accession>
<reference evidence="1" key="1">
    <citation type="submission" date="2016-10" db="EMBL/GenBank/DDBJ databases">
        <title>Sequence of Gallionella enrichment culture.</title>
        <authorList>
            <person name="Poehlein A."/>
            <person name="Muehling M."/>
            <person name="Daniel R."/>
        </authorList>
    </citation>
    <scope>NUCLEOTIDE SEQUENCE</scope>
</reference>
<dbReference type="EMBL" id="MLJW01001187">
    <property type="protein sequence ID" value="OIQ79602.1"/>
    <property type="molecule type" value="Genomic_DNA"/>
</dbReference>
<protein>
    <recommendedName>
        <fullName evidence="2">DNA-binding protein</fullName>
    </recommendedName>
</protein>
<gene>
    <name evidence="1" type="ORF">GALL_386490</name>
</gene>
<sequence length="161" mass="17952">MRLAIMKKRLYNPNLAKIHRSYTVEDVASLYGVFKGTVRAWIKVGLPVLDDKRPMLILGSDLAAFHQAKRVKNKQKCQPGEMYCVRCRAPKSPALGMADYKPITVAMGNLIAICPTCGAIMNRRASLVKLEQVRGEMDITMPQALQHIVDSKQPSVNSDLK</sequence>
<comment type="caution">
    <text evidence="1">The sequence shown here is derived from an EMBL/GenBank/DDBJ whole genome shotgun (WGS) entry which is preliminary data.</text>
</comment>